<name>A7SKB8_NEMVE</name>
<gene>
    <name evidence="1" type="ORF">NEMVEDRAFT_v1g213609</name>
</gene>
<accession>A7SKB8</accession>
<evidence type="ECO:0000313" key="2">
    <source>
        <dbReference type="Proteomes" id="UP000001593"/>
    </source>
</evidence>
<dbReference type="AlphaFoldDB" id="A7SKB8"/>
<dbReference type="EMBL" id="DS469686">
    <property type="protein sequence ID" value="EDO35831.1"/>
    <property type="molecule type" value="Genomic_DNA"/>
</dbReference>
<dbReference type="InParanoid" id="A7SKB8"/>
<reference evidence="1 2" key="1">
    <citation type="journal article" date="2007" name="Science">
        <title>Sea anemone genome reveals ancestral eumetazoan gene repertoire and genomic organization.</title>
        <authorList>
            <person name="Putnam N.H."/>
            <person name="Srivastava M."/>
            <person name="Hellsten U."/>
            <person name="Dirks B."/>
            <person name="Chapman J."/>
            <person name="Salamov A."/>
            <person name="Terry A."/>
            <person name="Shapiro H."/>
            <person name="Lindquist E."/>
            <person name="Kapitonov V.V."/>
            <person name="Jurka J."/>
            <person name="Genikhovich G."/>
            <person name="Grigoriev I.V."/>
            <person name="Lucas S.M."/>
            <person name="Steele R.E."/>
            <person name="Finnerty J.R."/>
            <person name="Technau U."/>
            <person name="Martindale M.Q."/>
            <person name="Rokhsar D.S."/>
        </authorList>
    </citation>
    <scope>NUCLEOTIDE SEQUENCE [LARGE SCALE GENOMIC DNA]</scope>
    <source>
        <strain evidence="2">CH2 X CH6</strain>
    </source>
</reference>
<dbReference type="HOGENOM" id="CLU_2213034_0_0_1"/>
<dbReference type="Gene3D" id="1.25.40.10">
    <property type="entry name" value="Tetratricopeptide repeat domain"/>
    <property type="match status" value="1"/>
</dbReference>
<keyword evidence="2" id="KW-1185">Reference proteome</keyword>
<protein>
    <submittedName>
        <fullName evidence="1">Uncharacterized protein</fullName>
    </submittedName>
</protein>
<organism evidence="1 2">
    <name type="scientific">Nematostella vectensis</name>
    <name type="common">Starlet sea anemone</name>
    <dbReference type="NCBI Taxonomy" id="45351"/>
    <lineage>
        <taxon>Eukaryota</taxon>
        <taxon>Metazoa</taxon>
        <taxon>Cnidaria</taxon>
        <taxon>Anthozoa</taxon>
        <taxon>Hexacorallia</taxon>
        <taxon>Actiniaria</taxon>
        <taxon>Edwardsiidae</taxon>
        <taxon>Nematostella</taxon>
    </lineage>
</organism>
<proteinExistence type="predicted"/>
<sequence>MTTSLPVFRFKHEPDTNSPKEWLNTIKAAKKESNDYKTLLRLYHRAAVLITPEEHEKDPAYAQLLVEFAQLQSLSTSLGYTSVPDARRQFFCLCSDRRTLLTGCSGC</sequence>
<dbReference type="Proteomes" id="UP000001593">
    <property type="component" value="Unassembled WGS sequence"/>
</dbReference>
<dbReference type="InterPro" id="IPR011990">
    <property type="entry name" value="TPR-like_helical_dom_sf"/>
</dbReference>
<evidence type="ECO:0000313" key="1">
    <source>
        <dbReference type="EMBL" id="EDO35831.1"/>
    </source>
</evidence>